<name>A0A913YWI8_EXADI</name>
<keyword evidence="4" id="KW-0677">Repeat</keyword>
<keyword evidence="7" id="KW-0813">Transport</keyword>
<dbReference type="PANTHER" id="PTHR24089">
    <property type="entry name" value="SOLUTE CARRIER FAMILY 25"/>
    <property type="match status" value="1"/>
</dbReference>
<evidence type="ECO:0000256" key="3">
    <source>
        <dbReference type="ARBA" id="ARBA00022692"/>
    </source>
</evidence>
<dbReference type="InterPro" id="IPR018108">
    <property type="entry name" value="MCP_transmembrane"/>
</dbReference>
<dbReference type="Gene3D" id="1.50.40.10">
    <property type="entry name" value="Mitochondrial carrier domain"/>
    <property type="match status" value="1"/>
</dbReference>
<dbReference type="Pfam" id="PF00153">
    <property type="entry name" value="Mito_carr"/>
    <property type="match status" value="1"/>
</dbReference>
<evidence type="ECO:0000256" key="7">
    <source>
        <dbReference type="RuleBase" id="RU000488"/>
    </source>
</evidence>
<dbReference type="RefSeq" id="XP_028518431.1">
    <property type="nucleotide sequence ID" value="XM_028662630.1"/>
</dbReference>
<evidence type="ECO:0000256" key="1">
    <source>
        <dbReference type="ARBA" id="ARBA00004141"/>
    </source>
</evidence>
<comment type="subcellular location">
    <subcellularLocation>
        <location evidence="1">Membrane</location>
        <topology evidence="1">Multi-pass membrane protein</topology>
    </subcellularLocation>
</comment>
<dbReference type="Proteomes" id="UP000887567">
    <property type="component" value="Unplaced"/>
</dbReference>
<reference evidence="8" key="1">
    <citation type="submission" date="2022-11" db="UniProtKB">
        <authorList>
            <consortium name="EnsemblMetazoa"/>
        </authorList>
    </citation>
    <scope>IDENTIFICATION</scope>
</reference>
<feature type="repeat" description="Solcar" evidence="6">
    <location>
        <begin position="31"/>
        <end position="120"/>
    </location>
</feature>
<accession>A0A913YWI8</accession>
<evidence type="ECO:0000256" key="2">
    <source>
        <dbReference type="ARBA" id="ARBA00006375"/>
    </source>
</evidence>
<proteinExistence type="inferred from homology"/>
<sequence length="127" mass="14068">MRITCCGFCLTYYLAEAAGHKLRVLHHDKDLPVTAKLVCGAVAGAVAQSGTYPLDVVRRRMQMEGAAQGLFKYNSTWDAFKVIVRSEGFVGLYKGMWPNLLKVAPTIGIQFAIYELSKSFLMSTIED</sequence>
<dbReference type="GeneID" id="110250557"/>
<dbReference type="OMA" id="WSIVITE"/>
<dbReference type="EnsemblMetazoa" id="XM_028662630.1">
    <property type="protein sequence ID" value="XP_028518431.1"/>
    <property type="gene ID" value="LOC110250557"/>
</dbReference>
<evidence type="ECO:0000313" key="9">
    <source>
        <dbReference type="Proteomes" id="UP000887567"/>
    </source>
</evidence>
<organism evidence="8 9">
    <name type="scientific">Exaiptasia diaphana</name>
    <name type="common">Tropical sea anemone</name>
    <name type="synonym">Aiptasia pulchella</name>
    <dbReference type="NCBI Taxonomy" id="2652724"/>
    <lineage>
        <taxon>Eukaryota</taxon>
        <taxon>Metazoa</taxon>
        <taxon>Cnidaria</taxon>
        <taxon>Anthozoa</taxon>
        <taxon>Hexacorallia</taxon>
        <taxon>Actiniaria</taxon>
        <taxon>Aiptasiidae</taxon>
        <taxon>Exaiptasia</taxon>
    </lineage>
</organism>
<dbReference type="GO" id="GO:0016020">
    <property type="term" value="C:membrane"/>
    <property type="evidence" value="ECO:0007669"/>
    <property type="project" value="UniProtKB-SubCell"/>
</dbReference>
<dbReference type="SUPFAM" id="SSF103506">
    <property type="entry name" value="Mitochondrial carrier"/>
    <property type="match status" value="1"/>
</dbReference>
<dbReference type="PROSITE" id="PS50920">
    <property type="entry name" value="SOLCAR"/>
    <property type="match status" value="1"/>
</dbReference>
<dbReference type="OrthoDB" id="270584at2759"/>
<dbReference type="KEGG" id="epa:110250557"/>
<dbReference type="AlphaFoldDB" id="A0A913YWI8"/>
<evidence type="ECO:0000313" key="8">
    <source>
        <dbReference type="EnsemblMetazoa" id="XP_028518431.1"/>
    </source>
</evidence>
<evidence type="ECO:0000256" key="4">
    <source>
        <dbReference type="ARBA" id="ARBA00022737"/>
    </source>
</evidence>
<comment type="similarity">
    <text evidence="2 7">Belongs to the mitochondrial carrier (TC 2.A.29) family.</text>
</comment>
<evidence type="ECO:0000256" key="6">
    <source>
        <dbReference type="PROSITE-ProRule" id="PRU00282"/>
    </source>
</evidence>
<keyword evidence="5 6" id="KW-0472">Membrane</keyword>
<dbReference type="InterPro" id="IPR023395">
    <property type="entry name" value="MCP_dom_sf"/>
</dbReference>
<evidence type="ECO:0000256" key="5">
    <source>
        <dbReference type="ARBA" id="ARBA00023136"/>
    </source>
</evidence>
<protein>
    <submittedName>
        <fullName evidence="8">Uncharacterized protein</fullName>
    </submittedName>
</protein>
<keyword evidence="9" id="KW-1185">Reference proteome</keyword>
<keyword evidence="3 6" id="KW-0812">Transmembrane</keyword>